<reference evidence="1" key="1">
    <citation type="submission" date="2018-11" db="EMBL/GenBank/DDBJ databases">
        <title>Genomics analysis of Putative Virulence Factors on Adhesion and Cytotoxicity for Cronobacter spp.</title>
        <authorList>
            <person name="Cui J."/>
        </authorList>
    </citation>
    <scope>NUCLEOTIDE SEQUENCE</scope>
    <source>
        <strain evidence="1">SD69</strain>
    </source>
</reference>
<name>A0A9Q4XMN7_9ENTR</name>
<organism evidence="1 2">
    <name type="scientific">Cronobacter dublinensis</name>
    <dbReference type="NCBI Taxonomy" id="413497"/>
    <lineage>
        <taxon>Bacteria</taxon>
        <taxon>Pseudomonadati</taxon>
        <taxon>Pseudomonadota</taxon>
        <taxon>Gammaproteobacteria</taxon>
        <taxon>Enterobacterales</taxon>
        <taxon>Enterobacteriaceae</taxon>
        <taxon>Cronobacter</taxon>
    </lineage>
</organism>
<accession>A0A9Q4XMN7</accession>
<proteinExistence type="predicted"/>
<dbReference type="SUPFAM" id="SSF46785">
    <property type="entry name" value="Winged helix' DNA-binding domain"/>
    <property type="match status" value="1"/>
</dbReference>
<evidence type="ECO:0000313" key="2">
    <source>
        <dbReference type="Proteomes" id="UP000778262"/>
    </source>
</evidence>
<gene>
    <name evidence="1" type="ORF">EHJ13_14610</name>
</gene>
<dbReference type="EMBL" id="RPBY01000005">
    <property type="protein sequence ID" value="NCH88660.1"/>
    <property type="molecule type" value="Genomic_DNA"/>
</dbReference>
<dbReference type="Proteomes" id="UP000778262">
    <property type="component" value="Unassembled WGS sequence"/>
</dbReference>
<dbReference type="AlphaFoldDB" id="A0A9Q4XMN7"/>
<comment type="caution">
    <text evidence="1">The sequence shown here is derived from an EMBL/GenBank/DDBJ whole genome shotgun (WGS) entry which is preliminary data.</text>
</comment>
<evidence type="ECO:0000313" key="1">
    <source>
        <dbReference type="EMBL" id="NCH88660.1"/>
    </source>
</evidence>
<sequence>MMIDNAELNILRLLASQKEVNWTWYNLDRAMARRNMEGVGNVARLVHHLYEAGLVDIIPANPPGMDYYSVSESGIKYLAALHQQNAAPNN</sequence>
<dbReference type="RefSeq" id="WP_161573448.1">
    <property type="nucleotide sequence ID" value="NZ_JASKFJ010000007.1"/>
</dbReference>
<dbReference type="InterPro" id="IPR036390">
    <property type="entry name" value="WH_DNA-bd_sf"/>
</dbReference>
<protein>
    <submittedName>
        <fullName evidence="1">Uncharacterized protein</fullName>
    </submittedName>
</protein>